<evidence type="ECO:0000256" key="2">
    <source>
        <dbReference type="ARBA" id="ARBA00010074"/>
    </source>
</evidence>
<keyword evidence="4" id="KW-0963">Cytoplasm</keyword>
<evidence type="ECO:0000313" key="14">
    <source>
        <dbReference type="Proteomes" id="UP000324760"/>
    </source>
</evidence>
<accession>A0A5P1RFP4</accession>
<comment type="similarity">
    <text evidence="2">Belongs to the ZapA family. Type 1 subfamily.</text>
</comment>
<organism evidence="13 14">
    <name type="scientific">Neptunomonas concharum</name>
    <dbReference type="NCBI Taxonomy" id="1031538"/>
    <lineage>
        <taxon>Bacteria</taxon>
        <taxon>Pseudomonadati</taxon>
        <taxon>Pseudomonadota</taxon>
        <taxon>Gammaproteobacteria</taxon>
        <taxon>Oceanospirillales</taxon>
        <taxon>Oceanospirillaceae</taxon>
        <taxon>Neptunomonas</taxon>
    </lineage>
</organism>
<evidence type="ECO:0000256" key="1">
    <source>
        <dbReference type="ARBA" id="ARBA00004496"/>
    </source>
</evidence>
<evidence type="ECO:0000256" key="6">
    <source>
        <dbReference type="ARBA" id="ARBA00023054"/>
    </source>
</evidence>
<dbReference type="InterPro" id="IPR042233">
    <property type="entry name" value="Cell_div_ZapA_N"/>
</dbReference>
<protein>
    <recommendedName>
        <fullName evidence="3">Cell division protein ZapA</fullName>
    </recommendedName>
    <alternativeName>
        <fullName evidence="11">Z ring-associated protein ZapA</fullName>
    </alternativeName>
</protein>
<sequence>MTQDSGHKVSIKIMDKEYLIGCPDGAEAELFASADYLDKKMREVRDSGKVLGLERVAVMAALNISHELIKSKEQQREKVEERIQRLGEKIDHSMARMSASENIDSND</sequence>
<evidence type="ECO:0000256" key="10">
    <source>
        <dbReference type="ARBA" id="ARBA00026068"/>
    </source>
</evidence>
<dbReference type="GO" id="GO:0043093">
    <property type="term" value="P:FtsZ-dependent cytokinesis"/>
    <property type="evidence" value="ECO:0007669"/>
    <property type="project" value="TreeGrafter"/>
</dbReference>
<keyword evidence="14" id="KW-1185">Reference proteome</keyword>
<evidence type="ECO:0000256" key="7">
    <source>
        <dbReference type="ARBA" id="ARBA00023210"/>
    </source>
</evidence>
<gene>
    <name evidence="13" type="primary">zapA</name>
    <name evidence="13" type="ORF">F0U83_16010</name>
</gene>
<evidence type="ECO:0000256" key="9">
    <source>
        <dbReference type="ARBA" id="ARBA00024910"/>
    </source>
</evidence>
<keyword evidence="5 13" id="KW-0132">Cell division</keyword>
<comment type="function">
    <text evidence="9">Activator of cell division through the inhibition of FtsZ GTPase activity, therefore promoting FtsZ assembly into bundles of protofilaments necessary for the formation of the division Z ring. It is recruited early at mid-cell but it is not essential for cell division.</text>
</comment>
<evidence type="ECO:0000256" key="11">
    <source>
        <dbReference type="ARBA" id="ARBA00033158"/>
    </source>
</evidence>
<dbReference type="PANTHER" id="PTHR34981">
    <property type="entry name" value="CELL DIVISION PROTEIN ZAPA"/>
    <property type="match status" value="1"/>
</dbReference>
<dbReference type="KEGG" id="ncu:F0U83_16010"/>
<dbReference type="EMBL" id="CP043869">
    <property type="protein sequence ID" value="QEQ98095.1"/>
    <property type="molecule type" value="Genomic_DNA"/>
</dbReference>
<dbReference type="Proteomes" id="UP000324760">
    <property type="component" value="Chromosome"/>
</dbReference>
<dbReference type="GO" id="GO:0030428">
    <property type="term" value="C:cell septum"/>
    <property type="evidence" value="ECO:0007669"/>
    <property type="project" value="TreeGrafter"/>
</dbReference>
<keyword evidence="7" id="KW-0717">Septation</keyword>
<dbReference type="GO" id="GO:0000917">
    <property type="term" value="P:division septum assembly"/>
    <property type="evidence" value="ECO:0007669"/>
    <property type="project" value="UniProtKB-KW"/>
</dbReference>
<dbReference type="SUPFAM" id="SSF102829">
    <property type="entry name" value="Cell division protein ZapA-like"/>
    <property type="match status" value="1"/>
</dbReference>
<evidence type="ECO:0000313" key="13">
    <source>
        <dbReference type="EMBL" id="QEQ98095.1"/>
    </source>
</evidence>
<evidence type="ECO:0000256" key="5">
    <source>
        <dbReference type="ARBA" id="ARBA00022618"/>
    </source>
</evidence>
<comment type="subcellular location">
    <subcellularLocation>
        <location evidence="1">Cytoplasm</location>
    </subcellularLocation>
</comment>
<dbReference type="InterPro" id="IPR007838">
    <property type="entry name" value="Cell_div_ZapA-like"/>
</dbReference>
<reference evidence="13 14" key="1">
    <citation type="journal article" date="2019" name="Biochem. Eng. J.">
        <title>Metabolic engineering of the marine bacteria Neptunomonas concharum for the production of acetoin and meso-2,3-butanediol from acetate.</title>
        <authorList>
            <person name="Li W."/>
            <person name="Pu N."/>
            <person name="Liu C.-X."/>
            <person name="Yuan Q.-P."/>
            <person name="Li Z.-J."/>
        </authorList>
    </citation>
    <scope>NUCLEOTIDE SEQUENCE [LARGE SCALE GENOMIC DNA]</scope>
    <source>
        <strain evidence="13 14">JCM17730</strain>
    </source>
</reference>
<dbReference type="Gene3D" id="1.20.5.50">
    <property type="match status" value="1"/>
</dbReference>
<dbReference type="GO" id="GO:0032153">
    <property type="term" value="C:cell division site"/>
    <property type="evidence" value="ECO:0007669"/>
    <property type="project" value="TreeGrafter"/>
</dbReference>
<dbReference type="GO" id="GO:0000921">
    <property type="term" value="P:septin ring assembly"/>
    <property type="evidence" value="ECO:0007669"/>
    <property type="project" value="TreeGrafter"/>
</dbReference>
<dbReference type="InterPro" id="IPR036192">
    <property type="entry name" value="Cell_div_ZapA-like_sf"/>
</dbReference>
<name>A0A5P1RFP4_9GAMM</name>
<dbReference type="Gene3D" id="3.30.160.880">
    <property type="entry name" value="Cell division protein ZapA protomer, N-terminal domain"/>
    <property type="match status" value="1"/>
</dbReference>
<dbReference type="PANTHER" id="PTHR34981:SF1">
    <property type="entry name" value="CELL DIVISION PROTEIN ZAPA"/>
    <property type="match status" value="1"/>
</dbReference>
<feature type="coiled-coil region" evidence="12">
    <location>
        <begin position="62"/>
        <end position="96"/>
    </location>
</feature>
<evidence type="ECO:0000256" key="4">
    <source>
        <dbReference type="ARBA" id="ARBA00022490"/>
    </source>
</evidence>
<proteinExistence type="inferred from homology"/>
<dbReference type="OrthoDB" id="5772359at2"/>
<dbReference type="Pfam" id="PF05164">
    <property type="entry name" value="ZapA"/>
    <property type="match status" value="1"/>
</dbReference>
<dbReference type="GO" id="GO:0005829">
    <property type="term" value="C:cytosol"/>
    <property type="evidence" value="ECO:0007669"/>
    <property type="project" value="TreeGrafter"/>
</dbReference>
<keyword evidence="6 12" id="KW-0175">Coiled coil</keyword>
<comment type="subunit">
    <text evidence="10">Homodimer. Interacts with FtsZ.</text>
</comment>
<keyword evidence="8" id="KW-0131">Cell cycle</keyword>
<dbReference type="RefSeq" id="WP_138988087.1">
    <property type="nucleotide sequence ID" value="NZ_CP043869.1"/>
</dbReference>
<evidence type="ECO:0000256" key="12">
    <source>
        <dbReference type="SAM" id="Coils"/>
    </source>
</evidence>
<evidence type="ECO:0000256" key="8">
    <source>
        <dbReference type="ARBA" id="ARBA00023306"/>
    </source>
</evidence>
<evidence type="ECO:0000256" key="3">
    <source>
        <dbReference type="ARBA" id="ARBA00015195"/>
    </source>
</evidence>
<dbReference type="AlphaFoldDB" id="A0A5P1RFP4"/>